<evidence type="ECO:0008006" key="2">
    <source>
        <dbReference type="Google" id="ProtNLM"/>
    </source>
</evidence>
<organism evidence="1">
    <name type="scientific">Triticum urartu</name>
    <name type="common">Red wild einkorn</name>
    <name type="synonym">Crithodium urartu</name>
    <dbReference type="NCBI Taxonomy" id="4572"/>
    <lineage>
        <taxon>Eukaryota</taxon>
        <taxon>Viridiplantae</taxon>
        <taxon>Streptophyta</taxon>
        <taxon>Embryophyta</taxon>
        <taxon>Tracheophyta</taxon>
        <taxon>Spermatophyta</taxon>
        <taxon>Magnoliopsida</taxon>
        <taxon>Liliopsida</taxon>
        <taxon>Poales</taxon>
        <taxon>Poaceae</taxon>
        <taxon>BOP clade</taxon>
        <taxon>Pooideae</taxon>
        <taxon>Triticodae</taxon>
        <taxon>Triticeae</taxon>
        <taxon>Triticinae</taxon>
        <taxon>Triticum</taxon>
    </lineage>
</organism>
<dbReference type="SUPFAM" id="SSF51182">
    <property type="entry name" value="RmlC-like cupins"/>
    <property type="match status" value="1"/>
</dbReference>
<dbReference type="AlphaFoldDB" id="M8B0D2"/>
<dbReference type="InterPro" id="IPR011051">
    <property type="entry name" value="RmlC_Cupin_sf"/>
</dbReference>
<gene>
    <name evidence="1" type="ORF">TRIUR3_08708</name>
</gene>
<dbReference type="OMA" id="FDEWLEY"/>
<evidence type="ECO:0000313" key="1">
    <source>
        <dbReference type="EMBL" id="EMS66919.1"/>
    </source>
</evidence>
<reference evidence="1" key="1">
    <citation type="journal article" date="2013" name="Nature">
        <title>Draft genome of the wheat A-genome progenitor Triticum urartu.</title>
        <authorList>
            <person name="Ling H.Q."/>
            <person name="Zhao S."/>
            <person name="Liu D."/>
            <person name="Wang J."/>
            <person name="Sun H."/>
            <person name="Zhang C."/>
            <person name="Fan H."/>
            <person name="Li D."/>
            <person name="Dong L."/>
            <person name="Tao Y."/>
            <person name="Gao C."/>
            <person name="Wu H."/>
            <person name="Li Y."/>
            <person name="Cui Y."/>
            <person name="Guo X."/>
            <person name="Zheng S."/>
            <person name="Wang B."/>
            <person name="Yu K."/>
            <person name="Liang Q."/>
            <person name="Yang W."/>
            <person name="Lou X."/>
            <person name="Chen J."/>
            <person name="Feng M."/>
            <person name="Jian J."/>
            <person name="Zhang X."/>
            <person name="Luo G."/>
            <person name="Jiang Y."/>
            <person name="Liu J."/>
            <person name="Wang Z."/>
            <person name="Sha Y."/>
            <person name="Zhang B."/>
            <person name="Wu H."/>
            <person name="Tang D."/>
            <person name="Shen Q."/>
            <person name="Xue P."/>
            <person name="Zou S."/>
            <person name="Wang X."/>
            <person name="Liu X."/>
            <person name="Wang F."/>
            <person name="Yang Y."/>
            <person name="An X."/>
            <person name="Dong Z."/>
            <person name="Zhang K."/>
            <person name="Zhang X."/>
            <person name="Luo M.C."/>
            <person name="Dvorak J."/>
            <person name="Tong Y."/>
            <person name="Wang J."/>
            <person name="Yang H."/>
            <person name="Li Z."/>
            <person name="Wang D."/>
            <person name="Zhang A."/>
            <person name="Wang J."/>
        </authorList>
    </citation>
    <scope>NUCLEOTIDE SEQUENCE</scope>
</reference>
<dbReference type="InterPro" id="IPR024060">
    <property type="entry name" value="Ureidoglycolate_lyase_dom_sf"/>
</dbReference>
<dbReference type="Gene3D" id="2.60.120.480">
    <property type="entry name" value="Ureidoglycolate hydrolase"/>
    <property type="match status" value="1"/>
</dbReference>
<proteinExistence type="predicted"/>
<dbReference type="EMBL" id="KD025933">
    <property type="protein sequence ID" value="EMS66919.1"/>
    <property type="molecule type" value="Genomic_DNA"/>
</dbReference>
<dbReference type="PANTHER" id="PTHR35721">
    <property type="entry name" value="UREIDOGLYCOLATE HYDROLASE"/>
    <property type="match status" value="1"/>
</dbReference>
<name>M8B0D2_TRIUA</name>
<dbReference type="GO" id="GO:0004848">
    <property type="term" value="F:ureidoglycolate hydrolase activity"/>
    <property type="evidence" value="ECO:0007669"/>
    <property type="project" value="InterPro"/>
</dbReference>
<protein>
    <recommendedName>
        <fullName evidence="2">Ureidoglycolate hydrolase</fullName>
    </recommendedName>
</protein>
<dbReference type="eggNOG" id="ENOG502QVMT">
    <property type="taxonomic scope" value="Eukaryota"/>
</dbReference>
<accession>M8B0D2</accession>
<sequence>MVIFAQIGRGWGGGGGEVMLPGDFFAVSLPGVVTLGPGEPTPESFAPFGQVIAASPDGDQFGPHDAQLDLSRGIPRFYIMRLESRPLKFSSITHHASVTQCLGSIGGQDWYLGVAKPSIVDGATEQSGGGSAVQSRAGHFYLPPDPSEVCVFRVSGPKFLKLHAGTWHAGPLFKADAVDFYNLELSNTNYYKFITTFSLSGKQLFHLASNKSKFVRQFMTRPNPIPSSTVLLIVDHTTHYFKKHDGVAFVIED</sequence>
<dbReference type="PANTHER" id="PTHR35721:SF1">
    <property type="entry name" value="UREIDOGLYCOLATE HYDROLASE"/>
    <property type="match status" value="1"/>
</dbReference>